<sequence length="263" mass="29575">MPAVGEAVFRSAGVIYGVAAREGQSRGAESPVGIFSLVLEPLATLGMMTIIFSYIRLRTAGLGDYIMLFLMTGIVPLSVFRGSVSSGDRTYNRMKRSLVLPGIQPIDLVLGGIFVQFLAVMGLYTIITFFFHFFYNTSSPEFFWLSIIPAAGNACIAFGFCMLNMVIKLYFKFWATIFGIITGPLNIVSGMFYTADHIPLTMKKVLYYNPFMHSTELMRTFYFPDYTSHFFDPYYYGGWVVGSIVVGLLLERAYRYRLLQATV</sequence>
<comment type="subcellular location">
    <subcellularLocation>
        <location evidence="1">Cell inner membrane</location>
        <topology evidence="1">Multi-pass membrane protein</topology>
    </subcellularLocation>
</comment>
<evidence type="ECO:0000313" key="11">
    <source>
        <dbReference type="Proteomes" id="UP000249590"/>
    </source>
</evidence>
<evidence type="ECO:0000256" key="6">
    <source>
        <dbReference type="ARBA" id="ARBA00022989"/>
    </source>
</evidence>
<feature type="transmembrane region" description="Helical" evidence="8">
    <location>
        <begin position="108"/>
        <end position="135"/>
    </location>
</feature>
<evidence type="ECO:0000256" key="7">
    <source>
        <dbReference type="ARBA" id="ARBA00023136"/>
    </source>
</evidence>
<comment type="similarity">
    <text evidence="2">Belongs to the ABC-2 integral membrane protein family.</text>
</comment>
<evidence type="ECO:0000259" key="9">
    <source>
        <dbReference type="Pfam" id="PF01061"/>
    </source>
</evidence>
<evidence type="ECO:0000256" key="2">
    <source>
        <dbReference type="ARBA" id="ARBA00007783"/>
    </source>
</evidence>
<name>A0A8B2NRY1_9HYPH</name>
<evidence type="ECO:0000256" key="8">
    <source>
        <dbReference type="SAM" id="Phobius"/>
    </source>
</evidence>
<keyword evidence="7 8" id="KW-0472">Membrane</keyword>
<dbReference type="PANTHER" id="PTHR30413">
    <property type="entry name" value="INNER MEMBRANE TRANSPORT PERMEASE"/>
    <property type="match status" value="1"/>
</dbReference>
<feature type="transmembrane region" description="Helical" evidence="8">
    <location>
        <begin position="173"/>
        <end position="193"/>
    </location>
</feature>
<organism evidence="10 11">
    <name type="scientific">Acuticoccus sediminis</name>
    <dbReference type="NCBI Taxonomy" id="2184697"/>
    <lineage>
        <taxon>Bacteria</taxon>
        <taxon>Pseudomonadati</taxon>
        <taxon>Pseudomonadota</taxon>
        <taxon>Alphaproteobacteria</taxon>
        <taxon>Hyphomicrobiales</taxon>
        <taxon>Amorphaceae</taxon>
        <taxon>Acuticoccus</taxon>
    </lineage>
</organism>
<accession>A0A8B2NRY1</accession>
<comment type="caution">
    <text evidence="10">The sequence shown here is derived from an EMBL/GenBank/DDBJ whole genome shotgun (WGS) entry which is preliminary data.</text>
</comment>
<dbReference type="PANTHER" id="PTHR30413:SF8">
    <property type="entry name" value="TRANSPORT PERMEASE PROTEIN"/>
    <property type="match status" value="1"/>
</dbReference>
<reference evidence="10 11" key="1">
    <citation type="submission" date="2018-05" db="EMBL/GenBank/DDBJ databases">
        <title>Acuticoccus sediminis sp. nov., isolated from deep-sea sediment of Indian Ocean.</title>
        <authorList>
            <person name="Liu X."/>
            <person name="Lai Q."/>
            <person name="Du Y."/>
            <person name="Sun F."/>
            <person name="Zhang X."/>
            <person name="Wang S."/>
            <person name="Shao Z."/>
        </authorList>
    </citation>
    <scope>NUCLEOTIDE SEQUENCE [LARGE SCALE GENOMIC DNA]</scope>
    <source>
        <strain evidence="10 11">PTG4-2</strain>
    </source>
</reference>
<keyword evidence="4" id="KW-1003">Cell membrane</keyword>
<evidence type="ECO:0000313" key="10">
    <source>
        <dbReference type="EMBL" id="RAH98976.1"/>
    </source>
</evidence>
<evidence type="ECO:0000256" key="3">
    <source>
        <dbReference type="ARBA" id="ARBA00022448"/>
    </source>
</evidence>
<evidence type="ECO:0000256" key="5">
    <source>
        <dbReference type="ARBA" id="ARBA00022692"/>
    </source>
</evidence>
<dbReference type="AlphaFoldDB" id="A0A8B2NRY1"/>
<feature type="transmembrane region" description="Helical" evidence="8">
    <location>
        <begin position="62"/>
        <end position="80"/>
    </location>
</feature>
<protein>
    <recommendedName>
        <fullName evidence="9">ABC-2 type transporter transmembrane domain-containing protein</fullName>
    </recommendedName>
</protein>
<keyword evidence="11" id="KW-1185">Reference proteome</keyword>
<dbReference type="OrthoDB" id="8479094at2"/>
<evidence type="ECO:0000256" key="1">
    <source>
        <dbReference type="ARBA" id="ARBA00004429"/>
    </source>
</evidence>
<keyword evidence="6 8" id="KW-1133">Transmembrane helix</keyword>
<dbReference type="GO" id="GO:0015920">
    <property type="term" value="P:lipopolysaccharide transport"/>
    <property type="evidence" value="ECO:0007669"/>
    <property type="project" value="TreeGrafter"/>
</dbReference>
<feature type="transmembrane region" description="Helical" evidence="8">
    <location>
        <begin position="142"/>
        <end position="167"/>
    </location>
</feature>
<keyword evidence="3" id="KW-0813">Transport</keyword>
<keyword evidence="5 8" id="KW-0812">Transmembrane</keyword>
<feature type="transmembrane region" description="Helical" evidence="8">
    <location>
        <begin position="34"/>
        <end position="55"/>
    </location>
</feature>
<feature type="transmembrane region" description="Helical" evidence="8">
    <location>
        <begin position="234"/>
        <end position="250"/>
    </location>
</feature>
<dbReference type="InterPro" id="IPR013525">
    <property type="entry name" value="ABC2_TM"/>
</dbReference>
<dbReference type="PRINTS" id="PR00164">
    <property type="entry name" value="ABC2TRNSPORT"/>
</dbReference>
<gene>
    <name evidence="10" type="ORF">DLJ53_25445</name>
</gene>
<proteinExistence type="inferred from homology"/>
<dbReference type="GO" id="GO:0140359">
    <property type="term" value="F:ABC-type transporter activity"/>
    <property type="evidence" value="ECO:0007669"/>
    <property type="project" value="InterPro"/>
</dbReference>
<dbReference type="RefSeq" id="WP_111350507.1">
    <property type="nucleotide sequence ID" value="NZ_JAIWKD010000004.1"/>
</dbReference>
<dbReference type="GO" id="GO:0043190">
    <property type="term" value="C:ATP-binding cassette (ABC) transporter complex"/>
    <property type="evidence" value="ECO:0007669"/>
    <property type="project" value="InterPro"/>
</dbReference>
<feature type="domain" description="ABC-2 type transporter transmembrane" evidence="9">
    <location>
        <begin position="20"/>
        <end position="221"/>
    </location>
</feature>
<dbReference type="InterPro" id="IPR000412">
    <property type="entry name" value="ABC_2_transport"/>
</dbReference>
<dbReference type="Proteomes" id="UP000249590">
    <property type="component" value="Unassembled WGS sequence"/>
</dbReference>
<dbReference type="Pfam" id="PF01061">
    <property type="entry name" value="ABC2_membrane"/>
    <property type="match status" value="1"/>
</dbReference>
<dbReference type="EMBL" id="QHHQ01000006">
    <property type="protein sequence ID" value="RAH98976.1"/>
    <property type="molecule type" value="Genomic_DNA"/>
</dbReference>
<evidence type="ECO:0000256" key="4">
    <source>
        <dbReference type="ARBA" id="ARBA00022475"/>
    </source>
</evidence>